<reference evidence="2 3" key="1">
    <citation type="submission" date="2019-09" db="EMBL/GenBank/DDBJ databases">
        <title>Draft genome sequence of Ginsengibacter sp. BR5-29.</title>
        <authorList>
            <person name="Im W.-T."/>
        </authorList>
    </citation>
    <scope>NUCLEOTIDE SEQUENCE [LARGE SCALE GENOMIC DNA]</scope>
    <source>
        <strain evidence="2 3">BR5-29</strain>
    </source>
</reference>
<dbReference type="RefSeq" id="WP_150416156.1">
    <property type="nucleotide sequence ID" value="NZ_VYQF01000006.1"/>
</dbReference>
<name>A0A5J5IEF5_9BACT</name>
<protein>
    <submittedName>
        <fullName evidence="2">Uncharacterized protein</fullName>
    </submittedName>
</protein>
<evidence type="ECO:0000313" key="2">
    <source>
        <dbReference type="EMBL" id="KAA9037228.1"/>
    </source>
</evidence>
<dbReference type="AlphaFoldDB" id="A0A5J5IEF5"/>
<dbReference type="Proteomes" id="UP000326903">
    <property type="component" value="Unassembled WGS sequence"/>
</dbReference>
<keyword evidence="3" id="KW-1185">Reference proteome</keyword>
<keyword evidence="1" id="KW-0812">Transmembrane</keyword>
<gene>
    <name evidence="2" type="ORF">FW778_17525</name>
</gene>
<evidence type="ECO:0000313" key="3">
    <source>
        <dbReference type="Proteomes" id="UP000326903"/>
    </source>
</evidence>
<proteinExistence type="predicted"/>
<evidence type="ECO:0000256" key="1">
    <source>
        <dbReference type="SAM" id="Phobius"/>
    </source>
</evidence>
<organism evidence="2 3">
    <name type="scientific">Ginsengibacter hankyongi</name>
    <dbReference type="NCBI Taxonomy" id="2607284"/>
    <lineage>
        <taxon>Bacteria</taxon>
        <taxon>Pseudomonadati</taxon>
        <taxon>Bacteroidota</taxon>
        <taxon>Chitinophagia</taxon>
        <taxon>Chitinophagales</taxon>
        <taxon>Chitinophagaceae</taxon>
        <taxon>Ginsengibacter</taxon>
    </lineage>
</organism>
<accession>A0A5J5IEF5</accession>
<sequence length="1270" mass="142880">MKAAGHRPFRKHLIKLAIVILTVFILALAAGYGWFVHNSKSILINLFNERSGGRLQLRLADATFDFINSDVNIREANISSTANSNAPKSYQVNFKKIKLHTNSIWSLLIHRQLEIKEIKAYDPVIEVYNNRVKNIPDSANQLFLGVELGKIYNSIEEGISALRTHSIYVINAKLILNNKAPGKKPIVLSNIYFTLKKLDKHNGEPGKYLENNNLDFSSSKQDITLSDGFHRLLFKKLSIEQAKNIILDSCTIIALPVHESESSYTISFKRLALVGVDFTALYKKNIIRADSVYCENPVSNISLNSTQAGTSKISKSVPDIENIIKTFSGNLDLGFVGVMNADIHLSIKGKKTLPDFHSGKVNFQISNLRINPDSSKLISIKSFDMMVKGYQLYNADSTSIFSFDSVRFSNDKLLLNNFSVHTVSGKNKARNYRDYNVHYFELLGINWSELILDQYLTASEAILYEPVINFKKDREVEISKKSMLFNSTHTFDDFMAIDKLKIVNGTINLNWGLSNSLQLNGLNLGFLSKNFTDIKHVSLYNDVQTLSFTDGLFKIGDINAQLKDVRFDANNQLHAAELLIKNNSRQVDSRIKDVTINKIYSEKNNTSFVVDGMRWNNGAINVNVAAGGKQQHRNTSLLLKNIQGKQTALQIVNKDNNATAFIKDVQIESIFKNYEGPVEMKGLQLAGEKLNYITASMRAKATEFNLADNAQEFKNTVFQQNNSSGNLMVTIPSVQLKGAFNKYFTKDVYFKNVALQSPDVNYQQQKALSTIAKSSKKIPSIKIDHLNITDPVLNLLLQDSISNSNILLPDSKASKITMDNIAIDSDKITADDFNLESGKATYIRDNKKVVDIDGDINVSLQKINFPVAANSTAWQAFLTSLSLKNSKGFAFNVKGNDLRLNDIAIGNVALNNNAIKTPVKLLTENPGAWMSTSSANYTTKHSSWHVDEVNYNGSKKQLKVDSINYHPLLSRDSAIALSPYQTDYIYFNSGRALLSGVDMATLLNGNSLAVQTADFNHPYVNVYRDKLPPLLPNVRKKLFTEQIKKIDLPLSATKVFIDDGKIIYTERNAKSRLDGSLVLTHLDGNISNIKNQQIHPQDSLLINIAGRLLDEVPFNINIHQSYHDLLYGFRLNLQVQPVSLSILNPLLAPLSNVKFVTGYLDYFNMNAIGNDNVAWGKMKFYYHNMHIKLLKKGGTEKTKLLKSTESNLVNFFYIRNNNTSRTGLIYFERLKNFSFFNYLTKIIFSGISTSIGAHKNSKYERLYRKNDLEF</sequence>
<keyword evidence="1" id="KW-1133">Transmembrane helix</keyword>
<dbReference type="EMBL" id="VYQF01000006">
    <property type="protein sequence ID" value="KAA9037228.1"/>
    <property type="molecule type" value="Genomic_DNA"/>
</dbReference>
<keyword evidence="1" id="KW-0472">Membrane</keyword>
<feature type="transmembrane region" description="Helical" evidence="1">
    <location>
        <begin position="12"/>
        <end position="35"/>
    </location>
</feature>
<comment type="caution">
    <text evidence="2">The sequence shown here is derived from an EMBL/GenBank/DDBJ whole genome shotgun (WGS) entry which is preliminary data.</text>
</comment>